<dbReference type="PANTHER" id="PTHR24221:SF233">
    <property type="entry name" value="ATP-BINDING_PERMEASE FUSION ABC TRANSPORTER-RELATED"/>
    <property type="match status" value="1"/>
</dbReference>
<keyword evidence="4 10" id="KW-0067">ATP-binding</keyword>
<keyword evidence="6 7" id="KW-0472">Membrane</keyword>
<dbReference type="InterPro" id="IPR039421">
    <property type="entry name" value="Type_1_exporter"/>
</dbReference>
<dbReference type="GO" id="GO:0034040">
    <property type="term" value="F:ATPase-coupled lipid transmembrane transporter activity"/>
    <property type="evidence" value="ECO:0007669"/>
    <property type="project" value="TreeGrafter"/>
</dbReference>
<gene>
    <name evidence="10" type="ORF">PN36_19230</name>
</gene>
<dbReference type="Gene3D" id="3.40.50.300">
    <property type="entry name" value="P-loop containing nucleotide triphosphate hydrolases"/>
    <property type="match status" value="1"/>
</dbReference>
<protein>
    <submittedName>
        <fullName evidence="10">ABC transporter ATP-binding protein</fullName>
    </submittedName>
</protein>
<feature type="domain" description="ABC transmembrane type-1" evidence="9">
    <location>
        <begin position="29"/>
        <end position="325"/>
    </location>
</feature>
<dbReference type="PROSITE" id="PS00211">
    <property type="entry name" value="ABC_TRANSPORTER_1"/>
    <property type="match status" value="1"/>
</dbReference>
<evidence type="ECO:0000256" key="3">
    <source>
        <dbReference type="ARBA" id="ARBA00022741"/>
    </source>
</evidence>
<reference evidence="10 11" key="1">
    <citation type="journal article" date="2016" name="Front. Microbiol.">
        <title>Single-Cell (Meta-)Genomics of a Dimorphic Candidatus Thiomargarita nelsonii Reveals Genomic Plasticity.</title>
        <authorList>
            <person name="Flood B.E."/>
            <person name="Fliss P."/>
            <person name="Jones D.S."/>
            <person name="Dick G.J."/>
            <person name="Jain S."/>
            <person name="Kaster A.K."/>
            <person name="Winkel M."/>
            <person name="Mussmann M."/>
            <person name="Bailey J."/>
        </authorList>
    </citation>
    <scope>NUCLEOTIDE SEQUENCE [LARGE SCALE GENOMIC DNA]</scope>
    <source>
        <strain evidence="10">Hydrate Ridge</strain>
    </source>
</reference>
<evidence type="ECO:0000313" key="11">
    <source>
        <dbReference type="Proteomes" id="UP000030428"/>
    </source>
</evidence>
<keyword evidence="11" id="KW-1185">Reference proteome</keyword>
<dbReference type="AlphaFoldDB" id="A0A0A6RXS6"/>
<dbReference type="Gene3D" id="1.20.1560.10">
    <property type="entry name" value="ABC transporter type 1, transmembrane domain"/>
    <property type="match status" value="1"/>
</dbReference>
<dbReference type="GO" id="GO:0016887">
    <property type="term" value="F:ATP hydrolysis activity"/>
    <property type="evidence" value="ECO:0007669"/>
    <property type="project" value="InterPro"/>
</dbReference>
<dbReference type="CDD" id="cd07346">
    <property type="entry name" value="ABC_6TM_exporters"/>
    <property type="match status" value="1"/>
</dbReference>
<dbReference type="InterPro" id="IPR003439">
    <property type="entry name" value="ABC_transporter-like_ATP-bd"/>
</dbReference>
<evidence type="ECO:0000256" key="1">
    <source>
        <dbReference type="ARBA" id="ARBA00004651"/>
    </source>
</evidence>
<name>A0A0A6RXS6_9GAMM</name>
<dbReference type="InterPro" id="IPR011527">
    <property type="entry name" value="ABC1_TM_dom"/>
</dbReference>
<evidence type="ECO:0000256" key="5">
    <source>
        <dbReference type="ARBA" id="ARBA00022989"/>
    </source>
</evidence>
<evidence type="ECO:0000259" key="8">
    <source>
        <dbReference type="PROSITE" id="PS50893"/>
    </source>
</evidence>
<dbReference type="GO" id="GO:0005886">
    <property type="term" value="C:plasma membrane"/>
    <property type="evidence" value="ECO:0007669"/>
    <property type="project" value="UniProtKB-SubCell"/>
</dbReference>
<dbReference type="PROSITE" id="PS50929">
    <property type="entry name" value="ABC_TM1F"/>
    <property type="match status" value="1"/>
</dbReference>
<proteinExistence type="predicted"/>
<dbReference type="PROSITE" id="PS50893">
    <property type="entry name" value="ABC_TRANSPORTER_2"/>
    <property type="match status" value="1"/>
</dbReference>
<feature type="transmembrane region" description="Helical" evidence="7">
    <location>
        <begin position="161"/>
        <end position="178"/>
    </location>
</feature>
<feature type="transmembrane region" description="Helical" evidence="7">
    <location>
        <begin position="296"/>
        <end position="313"/>
    </location>
</feature>
<dbReference type="EMBL" id="JSZA02000078">
    <property type="protein sequence ID" value="KHD08696.1"/>
    <property type="molecule type" value="Genomic_DNA"/>
</dbReference>
<dbReference type="InterPro" id="IPR036640">
    <property type="entry name" value="ABC1_TM_sf"/>
</dbReference>
<dbReference type="SUPFAM" id="SSF52540">
    <property type="entry name" value="P-loop containing nucleoside triphosphate hydrolases"/>
    <property type="match status" value="1"/>
</dbReference>
<keyword evidence="3" id="KW-0547">Nucleotide-binding</keyword>
<sequence length="593" mass="67102">MLKQSNHYTWQGIIDIALRHKREIVLAHIIAIVATLLSVPIPLLMPLLVDEVLLNQPASLVNTINSIFPLNWQGAILTITVITLFSLLLRLKALALGVWQMRQFSIIGKDVVYRIRKELISRLQRVSMAEYETLGSGQVISHLVTDLDTLDQFIGVSISRLLIAVLTIIGTGVILLWMHWQLALFILLINPIVVFITIQLGRKVKALKKKENKAYATFQQTLSETLDAIQQIRAYNRERYYLGHVIDSANEIKNHAIAYAWKSDAANRLSFSVFLLGFDMFRAISMLMVLFSDLTIGQMFAVFGYLWFMLAPMQEIIGIQYSYQAAKAALQRLNKLFALSYEPKYPHQFNPFENHSTTSIRLENICFSYNQQDWVLDHVSLEIKAGEKVALVGASGGGKTTLVQVVLGLYAPQLGNIYFNNVPMTQIGMDVVRTYVATVLQHPALFNDTLRMNLSMGREHSDEELWQALEVAQLTETVKNMENRLDTRLGQRGVRLSGGQRQRVAVARMILANPKVVILDEATSALDTETETKLHKALNDFLKDKTTIIIAHRLSAVKQADRVFVFDEGRIIEEGRHESLIHENGLYAKLYNA</sequence>
<feature type="domain" description="ABC transporter" evidence="8">
    <location>
        <begin position="360"/>
        <end position="593"/>
    </location>
</feature>
<keyword evidence="5 7" id="KW-1133">Transmembrane helix</keyword>
<dbReference type="SUPFAM" id="SSF90123">
    <property type="entry name" value="ABC transporter transmembrane region"/>
    <property type="match status" value="1"/>
</dbReference>
<dbReference type="FunFam" id="3.40.50.300:FF:001492">
    <property type="entry name" value="ABC transporter ATP-binding protein/permease"/>
    <property type="match status" value="1"/>
</dbReference>
<keyword evidence="2 7" id="KW-0812">Transmembrane</keyword>
<dbReference type="InterPro" id="IPR017871">
    <property type="entry name" value="ABC_transporter-like_CS"/>
</dbReference>
<evidence type="ECO:0000256" key="7">
    <source>
        <dbReference type="SAM" id="Phobius"/>
    </source>
</evidence>
<accession>A0A0A6RXS6</accession>
<dbReference type="Pfam" id="PF00664">
    <property type="entry name" value="ABC_membrane"/>
    <property type="match status" value="1"/>
</dbReference>
<dbReference type="GO" id="GO:0005524">
    <property type="term" value="F:ATP binding"/>
    <property type="evidence" value="ECO:0007669"/>
    <property type="project" value="UniProtKB-KW"/>
</dbReference>
<feature type="transmembrane region" description="Helical" evidence="7">
    <location>
        <begin position="184"/>
        <end position="201"/>
    </location>
</feature>
<evidence type="ECO:0000313" key="10">
    <source>
        <dbReference type="EMBL" id="KHD08696.1"/>
    </source>
</evidence>
<evidence type="ECO:0000259" key="9">
    <source>
        <dbReference type="PROSITE" id="PS50929"/>
    </source>
</evidence>
<dbReference type="InterPro" id="IPR027417">
    <property type="entry name" value="P-loop_NTPase"/>
</dbReference>
<dbReference type="Proteomes" id="UP000030428">
    <property type="component" value="Unassembled WGS sequence"/>
</dbReference>
<organism evidence="10 11">
    <name type="scientific">Candidatus Thiomargarita nelsonii</name>
    <dbReference type="NCBI Taxonomy" id="1003181"/>
    <lineage>
        <taxon>Bacteria</taxon>
        <taxon>Pseudomonadati</taxon>
        <taxon>Pseudomonadota</taxon>
        <taxon>Gammaproteobacteria</taxon>
        <taxon>Thiotrichales</taxon>
        <taxon>Thiotrichaceae</taxon>
        <taxon>Thiomargarita</taxon>
    </lineage>
</organism>
<comment type="subcellular location">
    <subcellularLocation>
        <location evidence="1">Cell membrane</location>
        <topology evidence="1">Multi-pass membrane protein</topology>
    </subcellularLocation>
</comment>
<dbReference type="SMART" id="SM00382">
    <property type="entry name" value="AAA"/>
    <property type="match status" value="1"/>
</dbReference>
<feature type="transmembrane region" description="Helical" evidence="7">
    <location>
        <begin position="24"/>
        <end position="49"/>
    </location>
</feature>
<evidence type="ECO:0000256" key="2">
    <source>
        <dbReference type="ARBA" id="ARBA00022692"/>
    </source>
</evidence>
<dbReference type="Pfam" id="PF00005">
    <property type="entry name" value="ABC_tran"/>
    <property type="match status" value="1"/>
</dbReference>
<comment type="caution">
    <text evidence="10">The sequence shown here is derived from an EMBL/GenBank/DDBJ whole genome shotgun (WGS) entry which is preliminary data.</text>
</comment>
<evidence type="ECO:0000256" key="4">
    <source>
        <dbReference type="ARBA" id="ARBA00022840"/>
    </source>
</evidence>
<dbReference type="GO" id="GO:0140359">
    <property type="term" value="F:ABC-type transporter activity"/>
    <property type="evidence" value="ECO:0007669"/>
    <property type="project" value="InterPro"/>
</dbReference>
<feature type="transmembrane region" description="Helical" evidence="7">
    <location>
        <begin position="69"/>
        <end position="91"/>
    </location>
</feature>
<dbReference type="PANTHER" id="PTHR24221">
    <property type="entry name" value="ATP-BINDING CASSETTE SUB-FAMILY B"/>
    <property type="match status" value="1"/>
</dbReference>
<evidence type="ECO:0000256" key="6">
    <source>
        <dbReference type="ARBA" id="ARBA00023136"/>
    </source>
</evidence>
<dbReference type="InterPro" id="IPR003593">
    <property type="entry name" value="AAA+_ATPase"/>
</dbReference>